<reference evidence="5 7" key="5">
    <citation type="submission" date="2018-06" db="EMBL/GenBank/DDBJ databases">
        <authorList>
            <consortium name="Pathogen Informatics"/>
            <person name="Doyle S."/>
        </authorList>
    </citation>
    <scope>NUCLEOTIDE SEQUENCE [LARGE SCALE GENOMIC DNA]</scope>
    <source>
        <strain evidence="5 7">NCTC13379</strain>
    </source>
</reference>
<dbReference type="AlphaFoldDB" id="Q8KHU1"/>
<dbReference type="Proteomes" id="UP000254396">
    <property type="component" value="Unassembled WGS sequence"/>
</dbReference>
<dbReference type="EMBL" id="UGIX01000007">
    <property type="protein sequence ID" value="STQ83175.1"/>
    <property type="molecule type" value="Genomic_DNA"/>
</dbReference>
<organism evidence="2">
    <name type="scientific">Enterococcus faecalis</name>
    <name type="common">Streptococcus faecalis</name>
    <dbReference type="NCBI Taxonomy" id="1351"/>
    <lineage>
        <taxon>Bacteria</taxon>
        <taxon>Bacillati</taxon>
        <taxon>Bacillota</taxon>
        <taxon>Bacilli</taxon>
        <taxon>Lactobacillales</taxon>
        <taxon>Enterococcaceae</taxon>
        <taxon>Enterococcus</taxon>
    </lineage>
</organism>
<dbReference type="EMBL" id="AY032999">
    <property type="protein sequence ID" value="AAK67278.1"/>
    <property type="molecule type" value="Genomic_DNA"/>
</dbReference>
<protein>
    <submittedName>
        <fullName evidence="3">EF0050</fullName>
    </submittedName>
</protein>
<gene>
    <name evidence="3" type="primary">ef0050</name>
    <name evidence="4" type="ORF">DAI13_02590</name>
    <name evidence="5" type="ORF">NCTC13379_03622</name>
</gene>
<evidence type="ECO:0000313" key="3">
    <source>
        <dbReference type="EMBL" id="AAM75255.1"/>
    </source>
</evidence>
<evidence type="ECO:0000313" key="5">
    <source>
        <dbReference type="EMBL" id="STQ83175.1"/>
    </source>
</evidence>
<dbReference type="Proteomes" id="UP000244140">
    <property type="component" value="Unassembled WGS sequence"/>
</dbReference>
<reference evidence="4 6" key="4">
    <citation type="submission" date="2018-04" db="EMBL/GenBank/DDBJ databases">
        <authorList>
            <person name="Van Tyne D."/>
        </authorList>
    </citation>
    <scope>NUCLEOTIDE SEQUENCE [LARGE SCALE GENOMIC DNA]</scope>
    <source>
        <strain evidence="4 6">B2535</strain>
    </source>
</reference>
<reference evidence="2" key="1">
    <citation type="submission" date="2000-12" db="EMBL/GenBank/DDBJ databases">
        <title>Organization of a chromosomal locus that harbors the genes for Esp and chromosomal cytolysin in virulent Enterococcus faecalis.</title>
        <authorList>
            <person name="Shankar N."/>
            <person name="Baghdayan A.S."/>
            <person name="Gilmore M.S."/>
        </authorList>
    </citation>
    <scope>NUCLEOTIDE SEQUENCE</scope>
    <source>
        <strain evidence="2">V586</strain>
    </source>
</reference>
<dbReference type="EMBL" id="AF329367">
    <property type="protein sequence ID" value="AAM21185.1"/>
    <property type="molecule type" value="Genomic_DNA"/>
</dbReference>
<dbReference type="EMBL" id="AF454824">
    <property type="protein sequence ID" value="AAM75255.1"/>
    <property type="molecule type" value="Genomic_DNA"/>
</dbReference>
<sequence>MNNEEQQTKQECRTLKKGAEHIKRQRMFESRSNEIKEGLIDEDTFARHRLTYSNNHLKENLLKSCKKNIDTHIQNLKIYKGNKAHGIFLIEYNEEIALSMAEVISVSDVNHGEPQIFDHYVFSKDKDMLQLLNDYNEEIEFFIVSTKFNGTEVIKVRDIPNIIDSLPYEYIVASNYGEVETEAWVKE</sequence>
<reference evidence="1" key="2">
    <citation type="submission" date="2001-04" db="EMBL/GenBank/DDBJ databases">
        <title>A pathogenicity island in virulent Enterococcus faecalis.</title>
        <authorList>
            <person name="Shankar N."/>
            <person name="Baghdayan A.S."/>
            <person name="Gilmore M.S."/>
        </authorList>
    </citation>
    <scope>NUCLEOTIDE SEQUENCE</scope>
    <source>
        <strain evidence="1">MMH594</strain>
    </source>
</reference>
<proteinExistence type="predicted"/>
<reference evidence="3" key="3">
    <citation type="journal article" date="2002" name="Nature">
        <title>Modulation of virulence within a pathogenicity island in vancomycin-resistant Enterococcus faecalis.</title>
        <authorList>
            <person name="Shankar N."/>
            <person name="Baghdayan A.S."/>
            <person name="Gilmore M.S."/>
        </authorList>
    </citation>
    <scope>NUCLEOTIDE SEQUENCE</scope>
</reference>
<evidence type="ECO:0000313" key="4">
    <source>
        <dbReference type="EMBL" id="PTN76691.1"/>
    </source>
</evidence>
<dbReference type="EMBL" id="PZZH01000001">
    <property type="protein sequence ID" value="PTN76691.1"/>
    <property type="molecule type" value="Genomic_DNA"/>
</dbReference>
<dbReference type="PATRIC" id="fig|1351.295.peg.2730"/>
<evidence type="ECO:0000313" key="2">
    <source>
        <dbReference type="EMBL" id="AAM21185.1"/>
    </source>
</evidence>
<evidence type="ECO:0000313" key="7">
    <source>
        <dbReference type="Proteomes" id="UP000254396"/>
    </source>
</evidence>
<name>Q8KHU1_ENTFL</name>
<evidence type="ECO:0000313" key="6">
    <source>
        <dbReference type="Proteomes" id="UP000244140"/>
    </source>
</evidence>
<accession>Q8KHU1</accession>
<dbReference type="RefSeq" id="WP_002370925.1">
    <property type="nucleotide sequence ID" value="NZ_AP026721.1"/>
</dbReference>
<evidence type="ECO:0000313" key="1">
    <source>
        <dbReference type="EMBL" id="AAK67278.1"/>
    </source>
</evidence>